<evidence type="ECO:0000256" key="4">
    <source>
        <dbReference type="PROSITE-ProRule" id="PRU00042"/>
    </source>
</evidence>
<dbReference type="InterPro" id="IPR047021">
    <property type="entry name" value="REXO1/3/4-like"/>
</dbReference>
<proteinExistence type="predicted"/>
<dbReference type="PROSITE" id="PS00028">
    <property type="entry name" value="ZINC_FINGER_C2H2_1"/>
    <property type="match status" value="3"/>
</dbReference>
<dbReference type="PROSITE" id="PS50157">
    <property type="entry name" value="ZINC_FINGER_C2H2_2"/>
    <property type="match status" value="3"/>
</dbReference>
<keyword evidence="3" id="KW-0269">Exonuclease</keyword>
<protein>
    <submittedName>
        <fullName evidence="7">Ribonuclease H-like protein</fullName>
    </submittedName>
</protein>
<keyword evidence="1" id="KW-0540">Nuclease</keyword>
<feature type="region of interest" description="Disordered" evidence="5">
    <location>
        <begin position="140"/>
        <end position="164"/>
    </location>
</feature>
<dbReference type="SUPFAM" id="SSF57667">
    <property type="entry name" value="beta-beta-alpha zinc fingers"/>
    <property type="match status" value="2"/>
</dbReference>
<feature type="domain" description="C2H2-type" evidence="6">
    <location>
        <begin position="74"/>
        <end position="101"/>
    </location>
</feature>
<evidence type="ECO:0000256" key="3">
    <source>
        <dbReference type="ARBA" id="ARBA00022839"/>
    </source>
</evidence>
<dbReference type="GO" id="GO:0003676">
    <property type="term" value="F:nucleic acid binding"/>
    <property type="evidence" value="ECO:0007669"/>
    <property type="project" value="InterPro"/>
</dbReference>
<sequence length="517" mass="58770">MANTAIPWVPWPKSSTLYSCPVCHRNTFKTAPELRKHQLSQGHRIPCTQCNKSFLSLHDSHQHQVVHNKPRKPWACSSCNRKFASESALGKHEIVHTKPPQQIPCTRCNRKFLDSAALSRHIINHREADSPPRILAAIEAPPETPPEAPDTISPSAVTGDKPAGPNLLQMPLISGDLATANTVANNPYNNNRFAVLGPCEQDSIYQELQAKCHPISRLTAQRFTMSSTPKHWNPGNGVMTVRDFRHTPYSIVKRHEKRKVVVIRCEMVTVFPGLRHIASIAAVDFLTGDQLLNQYVYPMSRIVNYNSRYRGIIAAMMDAAQTNGTALQGWEAARLALWNHIDQDTVLIGHALENDLNALGIFHTRVVDSRILIGERIFPAVKTTSRLRHREDLKSLTRELVHYDIKIGRKTHAVLEDAYAIRDVVIWCLRYPHLLDDWADRAQQRDETNMMQNKRRAKNYNKKKKMLMELRKPMNEPKKPAPVQAEFADSTQSDEPCDQDSEVELWFDLSEPLTLSR</sequence>
<dbReference type="CDD" id="cd06137">
    <property type="entry name" value="DEDDh_RNase"/>
    <property type="match status" value="1"/>
</dbReference>
<dbReference type="SMART" id="SM00479">
    <property type="entry name" value="EXOIII"/>
    <property type="match status" value="1"/>
</dbReference>
<dbReference type="PANTHER" id="PTHR12801:SF114">
    <property type="entry name" value="EXONUCLEASE, PUTATIVE (AFU_ORTHOLOGUE AFUA_7G00870)-RELATED"/>
    <property type="match status" value="1"/>
</dbReference>
<dbReference type="AlphaFoldDB" id="A0A5N7B709"/>
<feature type="domain" description="C2H2-type" evidence="6">
    <location>
        <begin position="45"/>
        <end position="72"/>
    </location>
</feature>
<evidence type="ECO:0000313" key="8">
    <source>
        <dbReference type="Proteomes" id="UP000326198"/>
    </source>
</evidence>
<dbReference type="InterPro" id="IPR013520">
    <property type="entry name" value="Ribonucl_H"/>
</dbReference>
<dbReference type="OrthoDB" id="16516at2759"/>
<dbReference type="GO" id="GO:0005634">
    <property type="term" value="C:nucleus"/>
    <property type="evidence" value="ECO:0007669"/>
    <property type="project" value="TreeGrafter"/>
</dbReference>
<evidence type="ECO:0000256" key="1">
    <source>
        <dbReference type="ARBA" id="ARBA00022722"/>
    </source>
</evidence>
<evidence type="ECO:0000313" key="7">
    <source>
        <dbReference type="EMBL" id="KAE8377556.1"/>
    </source>
</evidence>
<keyword evidence="4" id="KW-0862">Zinc</keyword>
<reference evidence="7 8" key="1">
    <citation type="submission" date="2019-04" db="EMBL/GenBank/DDBJ databases">
        <title>Friends and foes A comparative genomics studyof 23 Aspergillus species from section Flavi.</title>
        <authorList>
            <consortium name="DOE Joint Genome Institute"/>
            <person name="Kjaerbolling I."/>
            <person name="Vesth T."/>
            <person name="Frisvad J.C."/>
            <person name="Nybo J.L."/>
            <person name="Theobald S."/>
            <person name="Kildgaard S."/>
            <person name="Isbrandt T."/>
            <person name="Kuo A."/>
            <person name="Sato A."/>
            <person name="Lyhne E.K."/>
            <person name="Kogle M.E."/>
            <person name="Wiebenga A."/>
            <person name="Kun R.S."/>
            <person name="Lubbers R.J."/>
            <person name="Makela M.R."/>
            <person name="Barry K."/>
            <person name="Chovatia M."/>
            <person name="Clum A."/>
            <person name="Daum C."/>
            <person name="Haridas S."/>
            <person name="He G."/>
            <person name="LaButti K."/>
            <person name="Lipzen A."/>
            <person name="Mondo S."/>
            <person name="Riley R."/>
            <person name="Salamov A."/>
            <person name="Simmons B.A."/>
            <person name="Magnuson J.K."/>
            <person name="Henrissat B."/>
            <person name="Mortensen U.H."/>
            <person name="Larsen T.O."/>
            <person name="Devries R.P."/>
            <person name="Grigoriev I.V."/>
            <person name="Machida M."/>
            <person name="Baker S.E."/>
            <person name="Andersen M.R."/>
        </authorList>
    </citation>
    <scope>NUCLEOTIDE SEQUENCE [LARGE SCALE GENOMIC DNA]</scope>
    <source>
        <strain evidence="7 8">IBT 29228</strain>
    </source>
</reference>
<feature type="domain" description="C2H2-type" evidence="6">
    <location>
        <begin position="103"/>
        <end position="130"/>
    </location>
</feature>
<dbReference type="InterPro" id="IPR012337">
    <property type="entry name" value="RNaseH-like_sf"/>
</dbReference>
<dbReference type="EMBL" id="ML736221">
    <property type="protein sequence ID" value="KAE8377556.1"/>
    <property type="molecule type" value="Genomic_DNA"/>
</dbReference>
<feature type="region of interest" description="Disordered" evidence="5">
    <location>
        <begin position="472"/>
        <end position="502"/>
    </location>
</feature>
<dbReference type="SMART" id="SM00355">
    <property type="entry name" value="ZnF_C2H2"/>
    <property type="match status" value="4"/>
</dbReference>
<dbReference type="Proteomes" id="UP000326198">
    <property type="component" value="Unassembled WGS sequence"/>
</dbReference>
<keyword evidence="4" id="KW-0863">Zinc-finger</keyword>
<dbReference type="Gene3D" id="3.30.420.10">
    <property type="entry name" value="Ribonuclease H-like superfamily/Ribonuclease H"/>
    <property type="match status" value="1"/>
</dbReference>
<keyword evidence="2" id="KW-0378">Hydrolase</keyword>
<keyword evidence="8" id="KW-1185">Reference proteome</keyword>
<dbReference type="InterPro" id="IPR036397">
    <property type="entry name" value="RNaseH_sf"/>
</dbReference>
<evidence type="ECO:0000259" key="6">
    <source>
        <dbReference type="PROSITE" id="PS50157"/>
    </source>
</evidence>
<dbReference type="GO" id="GO:0008270">
    <property type="term" value="F:zinc ion binding"/>
    <property type="evidence" value="ECO:0007669"/>
    <property type="project" value="UniProtKB-KW"/>
</dbReference>
<dbReference type="InterPro" id="IPR036236">
    <property type="entry name" value="Znf_C2H2_sf"/>
</dbReference>
<name>A0A5N7B709_9EURO</name>
<keyword evidence="4" id="KW-0479">Metal-binding</keyword>
<accession>A0A5N7B709</accession>
<dbReference type="PANTHER" id="PTHR12801">
    <property type="entry name" value="RNA EXONUCLEASE REXO1 / RECO3 FAMILY MEMBER-RELATED"/>
    <property type="match status" value="1"/>
</dbReference>
<dbReference type="GO" id="GO:0006364">
    <property type="term" value="P:rRNA processing"/>
    <property type="evidence" value="ECO:0007669"/>
    <property type="project" value="TreeGrafter"/>
</dbReference>
<gene>
    <name evidence="7" type="ORF">BDV26DRAFT_207934</name>
</gene>
<evidence type="ECO:0000256" key="2">
    <source>
        <dbReference type="ARBA" id="ARBA00022801"/>
    </source>
</evidence>
<organism evidence="7 8">
    <name type="scientific">Aspergillus bertholletiae</name>
    <dbReference type="NCBI Taxonomy" id="1226010"/>
    <lineage>
        <taxon>Eukaryota</taxon>
        <taxon>Fungi</taxon>
        <taxon>Dikarya</taxon>
        <taxon>Ascomycota</taxon>
        <taxon>Pezizomycotina</taxon>
        <taxon>Eurotiomycetes</taxon>
        <taxon>Eurotiomycetidae</taxon>
        <taxon>Eurotiales</taxon>
        <taxon>Aspergillaceae</taxon>
        <taxon>Aspergillus</taxon>
        <taxon>Aspergillus subgen. Circumdati</taxon>
    </lineage>
</organism>
<dbReference type="Gene3D" id="3.30.160.60">
    <property type="entry name" value="Classic Zinc Finger"/>
    <property type="match status" value="2"/>
</dbReference>
<dbReference type="GO" id="GO:0000027">
    <property type="term" value="P:ribosomal large subunit assembly"/>
    <property type="evidence" value="ECO:0007669"/>
    <property type="project" value="TreeGrafter"/>
</dbReference>
<dbReference type="GO" id="GO:0004527">
    <property type="term" value="F:exonuclease activity"/>
    <property type="evidence" value="ECO:0007669"/>
    <property type="project" value="UniProtKB-KW"/>
</dbReference>
<dbReference type="InterPro" id="IPR013087">
    <property type="entry name" value="Znf_C2H2_type"/>
</dbReference>
<dbReference type="SUPFAM" id="SSF53098">
    <property type="entry name" value="Ribonuclease H-like"/>
    <property type="match status" value="1"/>
</dbReference>
<evidence type="ECO:0000256" key="5">
    <source>
        <dbReference type="SAM" id="MobiDB-lite"/>
    </source>
</evidence>